<name>A0A344URG7_9ACTN</name>
<gene>
    <name evidence="2" type="ORF">JS278_00674</name>
</gene>
<sequence>MIQLDWVAKPFGPGDIAGDGTKKLLGTSVAPASLLLRETAQNSWDARRKGHVPEYQMRFRTLDERVMRILRQQVFTRTALGSELDKRLHAPSMQVIEIHDRGTTGLGGPTRNDKRAPRGETTNYRDFVLTVGAPRDQQYGAGTYGFGKTSAFRASRHETILVWTRIEPQPGQFQERFIAIAVNKSFEEGGVRYTGQQWWGRREEFNGMPRVEPVLDDDAHGLGESLFERRFTGDETGTSIMVLNPLFEDGNDDAMARVTFIEEIAKAATRNLWPKMIEGQAADRRMGISIVVDGRLQKLVGAAESEIVAAKERCLEAIRKLQAGEPNADLLVEDREIRCGRPKRLIGRLAMTALAVPPGDPFNEPGAVNVVTLMRSSAELVVEERDYPKTQNGRGEWVGVFKPELEMDEAFSASEPPTHDTWNPGALQGYKKTFVNMGLIRIKEAVQSFLAPEPDPEVVKDQSSAGELAAALSDLVAPAMEPENVVGGRGGKGRKRVKSKRGGTRTRSSKVEVKSHRLLPQRLGSDPNSEMTQFTLLARSDAKAVHVTPKLSVAVEGNQNIQDAEVFVDSWETSEGVSYSNDGIRVASGETFTVNICYPRDAAIECSFQGVDI</sequence>
<evidence type="ECO:0000256" key="1">
    <source>
        <dbReference type="SAM" id="MobiDB-lite"/>
    </source>
</evidence>
<feature type="region of interest" description="Disordered" evidence="1">
    <location>
        <begin position="101"/>
        <end position="120"/>
    </location>
</feature>
<dbReference type="AlphaFoldDB" id="A0A344URG7"/>
<reference evidence="2 3" key="1">
    <citation type="submission" date="2017-12" db="EMBL/GenBank/DDBJ databases">
        <title>The whole genome sequence of the Acidipropionibacterium virtanenii sp. nov. type strain JS278.</title>
        <authorList>
            <person name="Laine P."/>
            <person name="Deptula P."/>
            <person name="Varmanen P."/>
            <person name="Auvinen P."/>
        </authorList>
    </citation>
    <scope>NUCLEOTIDE SEQUENCE [LARGE SCALE GENOMIC DNA]</scope>
    <source>
        <strain evidence="2 3">JS278</strain>
    </source>
</reference>
<evidence type="ECO:0000313" key="3">
    <source>
        <dbReference type="Proteomes" id="UP000251995"/>
    </source>
</evidence>
<evidence type="ECO:0000313" key="2">
    <source>
        <dbReference type="EMBL" id="AXE37865.1"/>
    </source>
</evidence>
<feature type="compositionally biased region" description="Basic residues" evidence="1">
    <location>
        <begin position="491"/>
        <end position="508"/>
    </location>
</feature>
<dbReference type="EMBL" id="CP025198">
    <property type="protein sequence ID" value="AXE37865.1"/>
    <property type="molecule type" value="Genomic_DNA"/>
</dbReference>
<proteinExistence type="predicted"/>
<dbReference type="RefSeq" id="WP_114043965.1">
    <property type="nucleotide sequence ID" value="NZ_CP025198.1"/>
</dbReference>
<feature type="region of interest" description="Disordered" evidence="1">
    <location>
        <begin position="482"/>
        <end position="510"/>
    </location>
</feature>
<protein>
    <submittedName>
        <fullName evidence="2">Uncharacterized protein</fullName>
    </submittedName>
</protein>
<dbReference type="Proteomes" id="UP000251995">
    <property type="component" value="Chromosome"/>
</dbReference>
<keyword evidence="3" id="KW-1185">Reference proteome</keyword>
<accession>A0A344URG7</accession>
<dbReference type="OrthoDB" id="3267770at2"/>
<dbReference type="KEGG" id="acij:JS278_00674"/>
<organism evidence="2 3">
    <name type="scientific">Acidipropionibacterium virtanenii</name>
    <dbReference type="NCBI Taxonomy" id="2057246"/>
    <lineage>
        <taxon>Bacteria</taxon>
        <taxon>Bacillati</taxon>
        <taxon>Actinomycetota</taxon>
        <taxon>Actinomycetes</taxon>
        <taxon>Propionibacteriales</taxon>
        <taxon>Propionibacteriaceae</taxon>
        <taxon>Acidipropionibacterium</taxon>
    </lineage>
</organism>